<dbReference type="InterPro" id="IPR000760">
    <property type="entry name" value="Inositol_monophosphatase-like"/>
</dbReference>
<name>A0AAC9LGS4_9PSEU</name>
<dbReference type="AlphaFoldDB" id="A0AAC9LGS4"/>
<feature type="region of interest" description="Disordered" evidence="5">
    <location>
        <begin position="131"/>
        <end position="156"/>
    </location>
</feature>
<evidence type="ECO:0000256" key="4">
    <source>
        <dbReference type="PIRSR" id="PIRSR600760-2"/>
    </source>
</evidence>
<dbReference type="Gene3D" id="3.30.540.10">
    <property type="entry name" value="Fructose-1,6-Bisphosphatase, subunit A, domain 1"/>
    <property type="match status" value="1"/>
</dbReference>
<sequence>MQRTERPSRGVRSPGTDDPPTDSAEIVRTVLLDLAVRTGIHERLGSVREDHQVRRLAVRASYLADLGESVRLSDDPTVDVEPVSDCGVHQHHLHSGRIQAGRRGNLTADDSGPIRPPAVLDRVGVAGYGSRVAPEKKTAEEKSAGQQTAGRTGSATLIDWPVPEPVLSEGVHPALADAARAASAAYGLARRRHTRAELGYEVAMGADGTPTMLLDRMVEDAVADVARRHGVNLLSEEVGFVDNGSAVTMVVDPVDGSSNAATGVPLSCFAGVLAVDGEPSEALTTWLDTGRAWHALAGTPTPFRTSGRTSLTGANLSLLRPKPATMQAWQRVAMRAARIRVLSTTCLEAVLVAEGSIDAFAAVGEGVHRIMDLAAAMVTVPAAGGVVVDVHGRPLELNPDLSLRWSGVIAATPELAGELIEEITAPCTAG</sequence>
<dbReference type="PANTHER" id="PTHR20854">
    <property type="entry name" value="INOSITOL MONOPHOSPHATASE"/>
    <property type="match status" value="1"/>
</dbReference>
<keyword evidence="2" id="KW-0378">Hydrolase</keyword>
<dbReference type="GO" id="GO:0007165">
    <property type="term" value="P:signal transduction"/>
    <property type="evidence" value="ECO:0007669"/>
    <property type="project" value="TreeGrafter"/>
</dbReference>
<evidence type="ECO:0000313" key="7">
    <source>
        <dbReference type="Proteomes" id="UP000185511"/>
    </source>
</evidence>
<protein>
    <submittedName>
        <fullName evidence="6">Inositol monophosphatase/fructose-1,6-bisphosphatase family protein</fullName>
    </submittedName>
</protein>
<reference evidence="7" key="1">
    <citation type="submission" date="2016-06" db="EMBL/GenBank/DDBJ databases">
        <title>Complete genome sequence of Actinoalloteichus fjordicus DSM 46855 (=ADI127-17), type strain of the new species Actinoalloteichus fjordicus.</title>
        <authorList>
            <person name="Ruckert C."/>
            <person name="Nouioui I."/>
            <person name="Willmese J."/>
            <person name="van Wezel G."/>
            <person name="Klenk H.-P."/>
            <person name="Kalinowski J."/>
            <person name="Zotchev S.B."/>
        </authorList>
    </citation>
    <scope>NUCLEOTIDE SEQUENCE [LARGE SCALE GENOMIC DNA]</scope>
    <source>
        <strain evidence="7">ADI127-7</strain>
    </source>
</reference>
<dbReference type="Proteomes" id="UP000185511">
    <property type="component" value="Chromosome"/>
</dbReference>
<dbReference type="EMBL" id="CP016076">
    <property type="protein sequence ID" value="APU17518.1"/>
    <property type="molecule type" value="Genomic_DNA"/>
</dbReference>
<dbReference type="GO" id="GO:0008934">
    <property type="term" value="F:inositol monophosphate 1-phosphatase activity"/>
    <property type="evidence" value="ECO:0007669"/>
    <property type="project" value="TreeGrafter"/>
</dbReference>
<organism evidence="6 7">
    <name type="scientific">Actinoalloteichus fjordicus</name>
    <dbReference type="NCBI Taxonomy" id="1612552"/>
    <lineage>
        <taxon>Bacteria</taxon>
        <taxon>Bacillati</taxon>
        <taxon>Actinomycetota</taxon>
        <taxon>Actinomycetes</taxon>
        <taxon>Pseudonocardiales</taxon>
        <taxon>Pseudonocardiaceae</taxon>
        <taxon>Actinoalloteichus</taxon>
    </lineage>
</organism>
<dbReference type="KEGG" id="acad:UA74_27575"/>
<accession>A0AAC9LGS4</accession>
<dbReference type="GO" id="GO:0006020">
    <property type="term" value="P:inositol metabolic process"/>
    <property type="evidence" value="ECO:0007669"/>
    <property type="project" value="TreeGrafter"/>
</dbReference>
<feature type="binding site" evidence="4">
    <location>
        <position position="372"/>
    </location>
    <ligand>
        <name>Mg(2+)</name>
        <dbReference type="ChEBI" id="CHEBI:18420"/>
        <label>1</label>
        <note>catalytic</note>
    </ligand>
</feature>
<evidence type="ECO:0000313" key="6">
    <source>
        <dbReference type="EMBL" id="APU17518.1"/>
    </source>
</evidence>
<dbReference type="PANTHER" id="PTHR20854:SF4">
    <property type="entry name" value="INOSITOL-1-MONOPHOSPHATASE-RELATED"/>
    <property type="match status" value="1"/>
</dbReference>
<keyword evidence="3 4" id="KW-0460">Magnesium</keyword>
<gene>
    <name evidence="6" type="ORF">UA74_27575</name>
</gene>
<feature type="region of interest" description="Disordered" evidence="5">
    <location>
        <begin position="89"/>
        <end position="119"/>
    </location>
</feature>
<keyword evidence="7" id="KW-1185">Reference proteome</keyword>
<dbReference type="GO" id="GO:0046872">
    <property type="term" value="F:metal ion binding"/>
    <property type="evidence" value="ECO:0007669"/>
    <property type="project" value="UniProtKB-KW"/>
</dbReference>
<feature type="region of interest" description="Disordered" evidence="5">
    <location>
        <begin position="1"/>
        <end position="23"/>
    </location>
</feature>
<comment type="cofactor">
    <cofactor evidence="4">
        <name>Mg(2+)</name>
        <dbReference type="ChEBI" id="CHEBI:18420"/>
    </cofactor>
</comment>
<keyword evidence="1 4" id="KW-0479">Metal-binding</keyword>
<feature type="binding site" evidence="4">
    <location>
        <position position="236"/>
    </location>
    <ligand>
        <name>Mg(2+)</name>
        <dbReference type="ChEBI" id="CHEBI:18420"/>
        <label>1</label>
        <note>catalytic</note>
    </ligand>
</feature>
<dbReference type="Pfam" id="PF00459">
    <property type="entry name" value="Inositol_P"/>
    <property type="match status" value="1"/>
</dbReference>
<evidence type="ECO:0000256" key="5">
    <source>
        <dbReference type="SAM" id="MobiDB-lite"/>
    </source>
</evidence>
<feature type="binding site" evidence="4">
    <location>
        <position position="252"/>
    </location>
    <ligand>
        <name>Mg(2+)</name>
        <dbReference type="ChEBI" id="CHEBI:18420"/>
        <label>1</label>
        <note>catalytic</note>
    </ligand>
</feature>
<dbReference type="Gene3D" id="3.40.190.80">
    <property type="match status" value="1"/>
</dbReference>
<feature type="compositionally biased region" description="Basic and acidic residues" evidence="5">
    <location>
        <begin position="133"/>
        <end position="143"/>
    </location>
</feature>
<feature type="binding site" evidence="4">
    <location>
        <position position="255"/>
    </location>
    <ligand>
        <name>Mg(2+)</name>
        <dbReference type="ChEBI" id="CHEBI:18420"/>
        <label>1</label>
        <note>catalytic</note>
    </ligand>
</feature>
<dbReference type="PRINTS" id="PR00377">
    <property type="entry name" value="IMPHPHTASES"/>
</dbReference>
<dbReference type="PROSITE" id="PS00629">
    <property type="entry name" value="IMP_1"/>
    <property type="match status" value="1"/>
</dbReference>
<dbReference type="InterPro" id="IPR020583">
    <property type="entry name" value="Inositol_monoP_metal-BS"/>
</dbReference>
<feature type="compositionally biased region" description="Polar residues" evidence="5">
    <location>
        <begin position="144"/>
        <end position="155"/>
    </location>
</feature>
<evidence type="ECO:0000256" key="2">
    <source>
        <dbReference type="ARBA" id="ARBA00022801"/>
    </source>
</evidence>
<proteinExistence type="predicted"/>
<evidence type="ECO:0000256" key="1">
    <source>
        <dbReference type="ARBA" id="ARBA00022723"/>
    </source>
</evidence>
<dbReference type="SUPFAM" id="SSF56655">
    <property type="entry name" value="Carbohydrate phosphatase"/>
    <property type="match status" value="1"/>
</dbReference>
<evidence type="ECO:0000256" key="3">
    <source>
        <dbReference type="ARBA" id="ARBA00022842"/>
    </source>
</evidence>